<protein>
    <submittedName>
        <fullName evidence="7">Oligosaccharide flippase family protein</fullName>
    </submittedName>
</protein>
<evidence type="ECO:0000256" key="1">
    <source>
        <dbReference type="ARBA" id="ARBA00004651"/>
    </source>
</evidence>
<evidence type="ECO:0000256" key="5">
    <source>
        <dbReference type="ARBA" id="ARBA00023136"/>
    </source>
</evidence>
<dbReference type="Proteomes" id="UP001156218">
    <property type="component" value="Chromosome"/>
</dbReference>
<dbReference type="EMBL" id="CP083685">
    <property type="protein sequence ID" value="UYU91197.1"/>
    <property type="molecule type" value="Genomic_DNA"/>
</dbReference>
<sequence>MEENQSAKNIRIAKNTFFLYLRMFLMMGISLYTSRIVLSTLGEVDYGLYNVVGGIVTMFTFVNFAMTCATNRYLSFELGKNNIENVNKVFSTSIIIHVVIAIFIFLLGETIGLWFLNTQMTIPADRMVAANWIYQLSILSCMVMIVSVPYNAIIISYEKMGAYAYISILEVILKLVIVWMLLISDTVDRLILYGVLMLCVNFVTRITYQVYCNRKIRFIRFRYIIEKDIIKDMSVYAFWSLCGSAANVFAIQGQNILLNMFFGPVVNAARGVAVQVQNAIQNFSTNFQNAMNPQINKSYAVGDLDYMFSLINASSKYSYYLLYIISLPVVLEINVLLKWWLVEVPEHTTQFIQLMLAISIVTALGNPISNAAGAYGRIRNFQLIVGGIMLLVLPVSYVFLKLGYQPESIFIVQLVISLISQIVRLVMIKQMINFSLNKYFNEVVLPCLFVTSLSCLLPIVVKSHLPETTLSFWIVCVLSVFSSVICVYGIGLKKRERDFVNKKVCDLFILLRR</sequence>
<evidence type="ECO:0000313" key="8">
    <source>
        <dbReference type="EMBL" id="UYU91197.1"/>
    </source>
</evidence>
<dbReference type="Proteomes" id="UP001162960">
    <property type="component" value="Chromosome"/>
</dbReference>
<dbReference type="PANTHER" id="PTHR30250:SF26">
    <property type="entry name" value="PSMA PROTEIN"/>
    <property type="match status" value="1"/>
</dbReference>
<keyword evidence="5 6" id="KW-0472">Membrane</keyword>
<evidence type="ECO:0000313" key="9">
    <source>
        <dbReference type="Proteomes" id="UP001156218"/>
    </source>
</evidence>
<keyword evidence="4 6" id="KW-1133">Transmembrane helix</keyword>
<feature type="transmembrane region" description="Helical" evidence="6">
    <location>
        <begin position="132"/>
        <end position="150"/>
    </location>
</feature>
<name>A0A412GHZ7_BACT4</name>
<dbReference type="AlphaFoldDB" id="A0A412GHZ7"/>
<dbReference type="RefSeq" id="WP_048698439.1">
    <property type="nucleotide sequence ID" value="NZ_CP072242.1"/>
</dbReference>
<feature type="transmembrane region" description="Helical" evidence="6">
    <location>
        <begin position="381"/>
        <end position="402"/>
    </location>
</feature>
<feature type="transmembrane region" description="Helical" evidence="6">
    <location>
        <begin position="12"/>
        <end position="32"/>
    </location>
</feature>
<dbReference type="GO" id="GO:0042910">
    <property type="term" value="F:xenobiotic transmembrane transporter activity"/>
    <property type="evidence" value="ECO:0007669"/>
    <property type="project" value="InterPro"/>
</dbReference>
<reference evidence="7 9" key="1">
    <citation type="submission" date="2021-06" db="EMBL/GenBank/DDBJ databases">
        <title>Interrogation of the integrated mobile genetic elements in gut-associated Bacteroides with a consensus prediction approach.</title>
        <authorList>
            <person name="Campbell D.E."/>
            <person name="Leigh J.R."/>
            <person name="Kim T."/>
            <person name="England W."/>
            <person name="Whitaker R.J."/>
            <person name="Degnan P.H."/>
        </authorList>
    </citation>
    <scope>NUCLEOTIDE SEQUENCE [LARGE SCALE GENOMIC DNA]</scope>
    <source>
        <strain evidence="8">VPI-3443</strain>
        <strain evidence="7 9">WAL8669</strain>
    </source>
</reference>
<proteinExistence type="predicted"/>
<dbReference type="Pfam" id="PF01554">
    <property type="entry name" value="MatE"/>
    <property type="match status" value="1"/>
</dbReference>
<feature type="transmembrane region" description="Helical" evidence="6">
    <location>
        <begin position="408"/>
        <end position="427"/>
    </location>
</feature>
<dbReference type="PANTHER" id="PTHR30250">
    <property type="entry name" value="PST FAMILY PREDICTED COLANIC ACID TRANSPORTER"/>
    <property type="match status" value="1"/>
</dbReference>
<evidence type="ECO:0000256" key="3">
    <source>
        <dbReference type="ARBA" id="ARBA00022692"/>
    </source>
</evidence>
<dbReference type="GO" id="GO:0005886">
    <property type="term" value="C:plasma membrane"/>
    <property type="evidence" value="ECO:0007669"/>
    <property type="project" value="UniProtKB-SubCell"/>
</dbReference>
<dbReference type="GO" id="GO:0015297">
    <property type="term" value="F:antiporter activity"/>
    <property type="evidence" value="ECO:0007669"/>
    <property type="project" value="InterPro"/>
</dbReference>
<dbReference type="InterPro" id="IPR050833">
    <property type="entry name" value="Poly_Biosynth_Transport"/>
</dbReference>
<feature type="transmembrane region" description="Helical" evidence="6">
    <location>
        <begin position="351"/>
        <end position="369"/>
    </location>
</feature>
<feature type="transmembrane region" description="Helical" evidence="6">
    <location>
        <begin position="439"/>
        <end position="460"/>
    </location>
</feature>
<feature type="transmembrane region" description="Helical" evidence="6">
    <location>
        <begin position="190"/>
        <end position="211"/>
    </location>
</feature>
<organism evidence="7 9">
    <name type="scientific">Bacteroides thetaiotaomicron</name>
    <dbReference type="NCBI Taxonomy" id="818"/>
    <lineage>
        <taxon>Bacteria</taxon>
        <taxon>Pseudomonadati</taxon>
        <taxon>Bacteroidota</taxon>
        <taxon>Bacteroidia</taxon>
        <taxon>Bacteroidales</taxon>
        <taxon>Bacteroidaceae</taxon>
        <taxon>Bacteroides</taxon>
    </lineage>
</organism>
<evidence type="ECO:0000313" key="7">
    <source>
        <dbReference type="EMBL" id="UYU65286.1"/>
    </source>
</evidence>
<feature type="transmembrane region" description="Helical" evidence="6">
    <location>
        <begin position="162"/>
        <end position="184"/>
    </location>
</feature>
<feature type="transmembrane region" description="Helical" evidence="6">
    <location>
        <begin position="472"/>
        <end position="492"/>
    </location>
</feature>
<feature type="transmembrane region" description="Helical" evidence="6">
    <location>
        <begin position="317"/>
        <end position="339"/>
    </location>
</feature>
<evidence type="ECO:0000256" key="6">
    <source>
        <dbReference type="SAM" id="Phobius"/>
    </source>
</evidence>
<keyword evidence="2" id="KW-1003">Cell membrane</keyword>
<dbReference type="InterPro" id="IPR002528">
    <property type="entry name" value="MATE_fam"/>
</dbReference>
<accession>A0A412GHZ7</accession>
<feature type="transmembrane region" description="Helical" evidence="6">
    <location>
        <begin position="94"/>
        <end position="116"/>
    </location>
</feature>
<keyword evidence="3 6" id="KW-0812">Transmembrane</keyword>
<comment type="subcellular location">
    <subcellularLocation>
        <location evidence="1">Cell membrane</location>
        <topology evidence="1">Multi-pass membrane protein</topology>
    </subcellularLocation>
</comment>
<feature type="transmembrane region" description="Helical" evidence="6">
    <location>
        <begin position="52"/>
        <end position="74"/>
    </location>
</feature>
<gene>
    <name evidence="7" type="ORF">KQP68_17115</name>
    <name evidence="8" type="ORF">KQP74_00750</name>
</gene>
<evidence type="ECO:0000256" key="4">
    <source>
        <dbReference type="ARBA" id="ARBA00022989"/>
    </source>
</evidence>
<dbReference type="EMBL" id="CP083680">
    <property type="protein sequence ID" value="UYU65286.1"/>
    <property type="molecule type" value="Genomic_DNA"/>
</dbReference>
<evidence type="ECO:0000256" key="2">
    <source>
        <dbReference type="ARBA" id="ARBA00022475"/>
    </source>
</evidence>